<gene>
    <name evidence="1" type="ORF">DC094_19365</name>
</gene>
<dbReference type="EMBL" id="QDDL01000012">
    <property type="protein sequence ID" value="PVZ64475.1"/>
    <property type="molecule type" value="Genomic_DNA"/>
</dbReference>
<accession>A0A2V1GX99</accession>
<protein>
    <submittedName>
        <fullName evidence="1">Uncharacterized protein</fullName>
    </submittedName>
</protein>
<comment type="caution">
    <text evidence="1">The sequence shown here is derived from an EMBL/GenBank/DDBJ whole genome shotgun (WGS) entry which is preliminary data.</text>
</comment>
<evidence type="ECO:0000313" key="1">
    <source>
        <dbReference type="EMBL" id="PVZ64475.1"/>
    </source>
</evidence>
<name>A0A2V1GX99_9GAMM</name>
<reference evidence="1 2" key="1">
    <citation type="submission" date="2018-04" db="EMBL/GenBank/DDBJ databases">
        <title>Thalassorhabdus spongiae gen. nov., sp. nov., isolated from a marine sponge in South-West Iceland.</title>
        <authorList>
            <person name="Knobloch S."/>
            <person name="Daussin A."/>
            <person name="Johannsson R."/>
            <person name="Marteinsson V.T."/>
        </authorList>
    </citation>
    <scope>NUCLEOTIDE SEQUENCE [LARGE SCALE GENOMIC DNA]</scope>
    <source>
        <strain evidence="1 2">Hp12</strain>
    </source>
</reference>
<keyword evidence="2" id="KW-1185">Reference proteome</keyword>
<proteinExistence type="predicted"/>
<sequence length="69" mass="8201">MFILPKKTDIALSNQLMSTVSTYQKIILIKMTGFSTLRDDYLHDWPVEFVRKRLCFFGQKIIRAFFIKP</sequence>
<dbReference type="Proteomes" id="UP000244906">
    <property type="component" value="Unassembled WGS sequence"/>
</dbReference>
<evidence type="ECO:0000313" key="2">
    <source>
        <dbReference type="Proteomes" id="UP000244906"/>
    </source>
</evidence>
<organism evidence="1 2">
    <name type="scientific">Pelagibaculum spongiae</name>
    <dbReference type="NCBI Taxonomy" id="2080658"/>
    <lineage>
        <taxon>Bacteria</taxon>
        <taxon>Pseudomonadati</taxon>
        <taxon>Pseudomonadota</taxon>
        <taxon>Gammaproteobacteria</taxon>
        <taxon>Oceanospirillales</taxon>
        <taxon>Pelagibaculum</taxon>
    </lineage>
</organism>
<dbReference type="AlphaFoldDB" id="A0A2V1GX99"/>